<feature type="compositionally biased region" description="Basic residues" evidence="1">
    <location>
        <begin position="237"/>
        <end position="252"/>
    </location>
</feature>
<sequence length="371" mass="42062">MDLSPPRNHPATSREADAERRPDIPAQDTTESTGSVSVTSLKKKRLRPTKMSFSGGIGPSSESTQGDAKWPPENEAAFVSVLLDEVLMGNRVTGKFTPNQWTTILAKLKEQCPIFYPYKVTQLQSKYQRMKVYWRKFHNMVTNATGLSWDPQKKMITGDADCFTKWTTANPSYHDMEGKVCVHYEALTIIFHGTTATGSKARASTQRVPEGRGDPSGNFSPDVCTQQEEDPMETPTSHRRHGGQNRSVRRRRSTESSFDTAMYSWSDLNVSLKERNNKPAKLTTMEQAMRDLQAMSNMDEDLFQFVCTKLRDPTNRAMFAAITSDERRQHIINMWIMRAPVHSECGCGLVSSIVFICCWTSLFICHQLYYV</sequence>
<feature type="compositionally biased region" description="Polar residues" evidence="1">
    <location>
        <begin position="198"/>
        <end position="207"/>
    </location>
</feature>
<dbReference type="InterPro" id="IPR024752">
    <property type="entry name" value="Myb/SANT-like_dom"/>
</dbReference>
<dbReference type="PANTHER" id="PTHR46929:SF3">
    <property type="entry name" value="MYB_SANT-LIKE DOMAIN-CONTAINING PROTEIN"/>
    <property type="match status" value="1"/>
</dbReference>
<keyword evidence="4" id="KW-1185">Reference proteome</keyword>
<name>A0A9N7RJA7_STRHE</name>
<accession>A0A9N7RJA7</accession>
<feature type="domain" description="Myb/SANT-like" evidence="2">
    <location>
        <begin position="69"/>
        <end position="161"/>
    </location>
</feature>
<dbReference type="PANTHER" id="PTHR46929">
    <property type="entry name" value="EXPRESSED PROTEIN"/>
    <property type="match status" value="1"/>
</dbReference>
<dbReference type="OrthoDB" id="1112085at2759"/>
<organism evidence="3 4">
    <name type="scientific">Striga hermonthica</name>
    <name type="common">Purple witchweed</name>
    <name type="synonym">Buchnera hermonthica</name>
    <dbReference type="NCBI Taxonomy" id="68872"/>
    <lineage>
        <taxon>Eukaryota</taxon>
        <taxon>Viridiplantae</taxon>
        <taxon>Streptophyta</taxon>
        <taxon>Embryophyta</taxon>
        <taxon>Tracheophyta</taxon>
        <taxon>Spermatophyta</taxon>
        <taxon>Magnoliopsida</taxon>
        <taxon>eudicotyledons</taxon>
        <taxon>Gunneridae</taxon>
        <taxon>Pentapetalae</taxon>
        <taxon>asterids</taxon>
        <taxon>lamiids</taxon>
        <taxon>Lamiales</taxon>
        <taxon>Orobanchaceae</taxon>
        <taxon>Buchnereae</taxon>
        <taxon>Striga</taxon>
    </lineage>
</organism>
<gene>
    <name evidence="3" type="ORF">SHERM_25635</name>
</gene>
<feature type="region of interest" description="Disordered" evidence="1">
    <location>
        <begin position="1"/>
        <end position="71"/>
    </location>
</feature>
<dbReference type="AlphaFoldDB" id="A0A9N7RJA7"/>
<dbReference type="Pfam" id="PF12776">
    <property type="entry name" value="Myb_DNA-bind_3"/>
    <property type="match status" value="1"/>
</dbReference>
<feature type="compositionally biased region" description="Low complexity" evidence="1">
    <location>
        <begin position="29"/>
        <end position="40"/>
    </location>
</feature>
<reference evidence="3" key="1">
    <citation type="submission" date="2019-12" db="EMBL/GenBank/DDBJ databases">
        <authorList>
            <person name="Scholes J."/>
        </authorList>
    </citation>
    <scope>NUCLEOTIDE SEQUENCE</scope>
</reference>
<protein>
    <recommendedName>
        <fullName evidence="2">Myb/SANT-like domain-containing protein</fullName>
    </recommendedName>
</protein>
<feature type="compositionally biased region" description="Polar residues" evidence="1">
    <location>
        <begin position="217"/>
        <end position="226"/>
    </location>
</feature>
<evidence type="ECO:0000313" key="4">
    <source>
        <dbReference type="Proteomes" id="UP001153555"/>
    </source>
</evidence>
<feature type="compositionally biased region" description="Basic and acidic residues" evidence="1">
    <location>
        <begin position="12"/>
        <end position="23"/>
    </location>
</feature>
<dbReference type="Proteomes" id="UP001153555">
    <property type="component" value="Unassembled WGS sequence"/>
</dbReference>
<evidence type="ECO:0000256" key="1">
    <source>
        <dbReference type="SAM" id="MobiDB-lite"/>
    </source>
</evidence>
<evidence type="ECO:0000259" key="2">
    <source>
        <dbReference type="Pfam" id="PF12776"/>
    </source>
</evidence>
<evidence type="ECO:0000313" key="3">
    <source>
        <dbReference type="EMBL" id="CAA0830175.1"/>
    </source>
</evidence>
<feature type="region of interest" description="Disordered" evidence="1">
    <location>
        <begin position="198"/>
        <end position="255"/>
    </location>
</feature>
<dbReference type="EMBL" id="CACSLK010027813">
    <property type="protein sequence ID" value="CAA0830175.1"/>
    <property type="molecule type" value="Genomic_DNA"/>
</dbReference>
<proteinExistence type="predicted"/>
<comment type="caution">
    <text evidence="3">The sequence shown here is derived from an EMBL/GenBank/DDBJ whole genome shotgun (WGS) entry which is preliminary data.</text>
</comment>